<evidence type="ECO:0000313" key="3">
    <source>
        <dbReference type="EMBL" id="MEK0084886.1"/>
    </source>
</evidence>
<dbReference type="SUPFAM" id="SSF53756">
    <property type="entry name" value="UDP-Glycosyltransferase/glycogen phosphorylase"/>
    <property type="match status" value="1"/>
</dbReference>
<dbReference type="EMBL" id="JBBLZC010000019">
    <property type="protein sequence ID" value="MEK0084886.1"/>
    <property type="molecule type" value="Genomic_DNA"/>
</dbReference>
<dbReference type="PANTHER" id="PTHR12526:SF635">
    <property type="entry name" value="GLYCOSYL TRANSFERASE GROUP 1"/>
    <property type="match status" value="1"/>
</dbReference>
<keyword evidence="3" id="KW-0328">Glycosyltransferase</keyword>
<evidence type="ECO:0000259" key="2">
    <source>
        <dbReference type="Pfam" id="PF13439"/>
    </source>
</evidence>
<dbReference type="EC" id="2.4.-.-" evidence="3"/>
<dbReference type="Pfam" id="PF13439">
    <property type="entry name" value="Glyco_transf_4"/>
    <property type="match status" value="1"/>
</dbReference>
<dbReference type="CDD" id="cd03811">
    <property type="entry name" value="GT4_GT28_WabH-like"/>
    <property type="match status" value="1"/>
</dbReference>
<dbReference type="RefSeq" id="WP_418160732.1">
    <property type="nucleotide sequence ID" value="NZ_JBBLZC010000019.1"/>
</dbReference>
<dbReference type="PANTHER" id="PTHR12526">
    <property type="entry name" value="GLYCOSYLTRANSFERASE"/>
    <property type="match status" value="1"/>
</dbReference>
<keyword evidence="4" id="KW-1185">Reference proteome</keyword>
<dbReference type="Gene3D" id="3.40.50.2000">
    <property type="entry name" value="Glycogen Phosphorylase B"/>
    <property type="match status" value="2"/>
</dbReference>
<protein>
    <submittedName>
        <fullName evidence="3">Glycosyltransferase</fullName>
        <ecNumber evidence="3">2.4.-.-</ecNumber>
    </submittedName>
</protein>
<feature type="domain" description="Glycosyltransferase subfamily 4-like N-terminal" evidence="2">
    <location>
        <begin position="21"/>
        <end position="188"/>
    </location>
</feature>
<evidence type="ECO:0000259" key="1">
    <source>
        <dbReference type="Pfam" id="PF00534"/>
    </source>
</evidence>
<name>A0ABU8XVD9_9PROT</name>
<evidence type="ECO:0000313" key="4">
    <source>
        <dbReference type="Proteomes" id="UP001375743"/>
    </source>
</evidence>
<sequence>MNEMSADRPLYLAVAIWGLTIGGAGRRILTLVNGFAARGHAVDLLVLEPTAPLTAELAPAVRLVPMVPPRWLLPFWPRGRRTRIRLAAPLLAAYLRRHRPQVLLSGASHMSLACLLATRLSGSSVPLVLRASSHLSASAGARGGIGARLTRLLLPAAAAVAAVSTAVADDIRRHTRIPPDRIVALPNPTATPDLPLRAAAPLDHPWVAPGAPPLILAVGRLVPEKDFATLLRAFALVRAARPARLVILGEGRERAALERLAAELGLTADLLMPGYDPNPLRWMARAALLVSSSRWEGMPGVIIEALAVGCPVVATDCPGGSAEILGNGVWGRLAPVADPPALAEQMLAAIAEPSPTDLMVRARAFDSEAATLRYLAFLERVARPKRESPHRTQEEA</sequence>
<gene>
    <name evidence="3" type="ORF">U1T56_17170</name>
</gene>
<dbReference type="InterPro" id="IPR001296">
    <property type="entry name" value="Glyco_trans_1"/>
</dbReference>
<reference evidence="3 4" key="1">
    <citation type="submission" date="2024-01" db="EMBL/GenBank/DDBJ databases">
        <title>Multi-omics insights into the function and evolution of sodium benzoate biodegradation pathways in Benzoatithermus flavus gen. nov., sp. nov. from hot spring.</title>
        <authorList>
            <person name="Hu C.-J."/>
            <person name="Li W.-J."/>
        </authorList>
    </citation>
    <scope>NUCLEOTIDE SEQUENCE [LARGE SCALE GENOMIC DNA]</scope>
    <source>
        <strain evidence="3 4">SYSU G07066</strain>
    </source>
</reference>
<organism evidence="3 4">
    <name type="scientific">Benzoatithermus flavus</name>
    <dbReference type="NCBI Taxonomy" id="3108223"/>
    <lineage>
        <taxon>Bacteria</taxon>
        <taxon>Pseudomonadati</taxon>
        <taxon>Pseudomonadota</taxon>
        <taxon>Alphaproteobacteria</taxon>
        <taxon>Geminicoccales</taxon>
        <taxon>Geminicoccaceae</taxon>
        <taxon>Benzoatithermus</taxon>
    </lineage>
</organism>
<feature type="domain" description="Glycosyl transferase family 1" evidence="1">
    <location>
        <begin position="208"/>
        <end position="353"/>
    </location>
</feature>
<proteinExistence type="predicted"/>
<keyword evidence="3" id="KW-0808">Transferase</keyword>
<comment type="caution">
    <text evidence="3">The sequence shown here is derived from an EMBL/GenBank/DDBJ whole genome shotgun (WGS) entry which is preliminary data.</text>
</comment>
<accession>A0ABU8XVD9</accession>
<dbReference type="InterPro" id="IPR028098">
    <property type="entry name" value="Glyco_trans_4-like_N"/>
</dbReference>
<dbReference type="GO" id="GO:0016757">
    <property type="term" value="F:glycosyltransferase activity"/>
    <property type="evidence" value="ECO:0007669"/>
    <property type="project" value="UniProtKB-KW"/>
</dbReference>
<dbReference type="Pfam" id="PF00534">
    <property type="entry name" value="Glycos_transf_1"/>
    <property type="match status" value="1"/>
</dbReference>
<dbReference type="Proteomes" id="UP001375743">
    <property type="component" value="Unassembled WGS sequence"/>
</dbReference>